<organism evidence="6 7">
    <name type="scientific">Mycoplasma anserisalpingitidis</name>
    <dbReference type="NCBI Taxonomy" id="519450"/>
    <lineage>
        <taxon>Bacteria</taxon>
        <taxon>Bacillati</taxon>
        <taxon>Mycoplasmatota</taxon>
        <taxon>Mollicutes</taxon>
        <taxon>Mycoplasmataceae</taxon>
        <taxon>Mycoplasma</taxon>
    </lineage>
</organism>
<dbReference type="PANTHER" id="PTHR14359">
    <property type="entry name" value="HOMO-OLIGOMERIC FLAVIN CONTAINING CYS DECARBOXYLASE FAMILY"/>
    <property type="match status" value="1"/>
</dbReference>
<dbReference type="AlphaFoldDB" id="A0A5B8JFY0"/>
<evidence type="ECO:0000256" key="1">
    <source>
        <dbReference type="ARBA" id="ARBA00022793"/>
    </source>
</evidence>
<dbReference type="Pfam" id="PF02441">
    <property type="entry name" value="Flavoprotein"/>
    <property type="match status" value="1"/>
</dbReference>
<gene>
    <name evidence="6" type="primary">coaBC</name>
    <name evidence="6" type="ORF">FOY43_00315</name>
</gene>
<comment type="catalytic activity">
    <reaction evidence="3">
        <text>(R)-4'-phosphopantothenate + L-cysteine + CTP = N-[(R)-4-phosphopantothenoyl]-L-cysteine + CMP + diphosphate + H(+)</text>
        <dbReference type="Rhea" id="RHEA:19397"/>
        <dbReference type="ChEBI" id="CHEBI:10986"/>
        <dbReference type="ChEBI" id="CHEBI:15378"/>
        <dbReference type="ChEBI" id="CHEBI:33019"/>
        <dbReference type="ChEBI" id="CHEBI:35235"/>
        <dbReference type="ChEBI" id="CHEBI:37563"/>
        <dbReference type="ChEBI" id="CHEBI:59458"/>
        <dbReference type="ChEBI" id="CHEBI:60377"/>
        <dbReference type="EC" id="6.3.2.5"/>
    </reaction>
</comment>
<dbReference type="PANTHER" id="PTHR14359:SF6">
    <property type="entry name" value="PHOSPHOPANTOTHENOYLCYSTEINE DECARBOXYLASE"/>
    <property type="match status" value="1"/>
</dbReference>
<dbReference type="Pfam" id="PF04127">
    <property type="entry name" value="DFP"/>
    <property type="match status" value="1"/>
</dbReference>
<keyword evidence="3 6" id="KW-0436">Ligase</keyword>
<comment type="pathway">
    <text evidence="3">Cofactor biosynthesis; coenzyme A biosynthesis; CoA from (R)-pantothenate: step 2/5.</text>
</comment>
<dbReference type="Gene3D" id="3.40.50.10300">
    <property type="entry name" value="CoaB-like"/>
    <property type="match status" value="1"/>
</dbReference>
<dbReference type="InterPro" id="IPR035929">
    <property type="entry name" value="CoaB-like_sf"/>
</dbReference>
<comment type="pathway">
    <text evidence="3">Cofactor biosynthesis; coenzyme A biosynthesis; CoA from (R)-pantothenate: step 3/5.</text>
</comment>
<dbReference type="GO" id="GO:0071513">
    <property type="term" value="C:phosphopantothenoylcysteine decarboxylase complex"/>
    <property type="evidence" value="ECO:0007669"/>
    <property type="project" value="TreeGrafter"/>
</dbReference>
<comment type="similarity">
    <text evidence="3">In the C-terminal section; belongs to the PPC synthetase family.</text>
</comment>
<keyword evidence="1 3" id="KW-0210">Decarboxylase</keyword>
<dbReference type="InterPro" id="IPR007085">
    <property type="entry name" value="DNA/pantothenate-metab_flavo_C"/>
</dbReference>
<dbReference type="SUPFAM" id="SSF52507">
    <property type="entry name" value="Homo-oligomeric flavin-containing Cys decarboxylases, HFCD"/>
    <property type="match status" value="1"/>
</dbReference>
<protein>
    <recommendedName>
        <fullName evidence="3">Coenzyme A biosynthesis bifunctional protein CoaBC</fullName>
        <ecNumber evidence="3">4.1.1.36</ecNumber>
        <ecNumber evidence="3">6.3.2.5</ecNumber>
    </recommendedName>
    <alternativeName>
        <fullName evidence="3">DNA/pantothenate metabolism flavoprotein</fullName>
    </alternativeName>
</protein>
<proteinExistence type="inferred from homology"/>
<evidence type="ECO:0000259" key="4">
    <source>
        <dbReference type="Pfam" id="PF02441"/>
    </source>
</evidence>
<dbReference type="GO" id="GO:0015941">
    <property type="term" value="P:pantothenate catabolic process"/>
    <property type="evidence" value="ECO:0007669"/>
    <property type="project" value="InterPro"/>
</dbReference>
<accession>A0A5B8JFY0</accession>
<dbReference type="EMBL" id="CP041663">
    <property type="protein sequence ID" value="QDY88113.1"/>
    <property type="molecule type" value="Genomic_DNA"/>
</dbReference>
<keyword evidence="3" id="KW-0285">Flavoprotein</keyword>
<evidence type="ECO:0000313" key="7">
    <source>
        <dbReference type="Proteomes" id="UP000317512"/>
    </source>
</evidence>
<dbReference type="RefSeq" id="WP_146308479.1">
    <property type="nucleotide sequence ID" value="NZ_CP041663.1"/>
</dbReference>
<comment type="function">
    <text evidence="3">Catalyzes two steps in the biosynthesis of coenzyme A. In the first step cysteine is conjugated to 4'-phosphopantothenate to form 4-phosphopantothenoylcysteine, in the latter compound is decarboxylated to form 4'-phosphopantotheine.</text>
</comment>
<feature type="domain" description="DNA/pantothenate metabolism flavoprotein C-terminal" evidence="5">
    <location>
        <begin position="171"/>
        <end position="371"/>
    </location>
</feature>
<comment type="similarity">
    <text evidence="3">In the N-terminal section; belongs to the HFCD (homo-oligomeric flavin containing Cys decarboxylase) superfamily.</text>
</comment>
<comment type="cofactor">
    <cofactor evidence="3">
        <name>FMN</name>
        <dbReference type="ChEBI" id="CHEBI:58210"/>
    </cofactor>
</comment>
<dbReference type="Proteomes" id="UP000317512">
    <property type="component" value="Chromosome"/>
</dbReference>
<dbReference type="NCBIfam" id="TIGR00521">
    <property type="entry name" value="coaBC_dfp"/>
    <property type="match status" value="1"/>
</dbReference>
<evidence type="ECO:0000256" key="2">
    <source>
        <dbReference type="ARBA" id="ARBA00023239"/>
    </source>
</evidence>
<dbReference type="InterPro" id="IPR003382">
    <property type="entry name" value="Flavoprotein"/>
</dbReference>
<evidence type="ECO:0000256" key="3">
    <source>
        <dbReference type="RuleBase" id="RU364078"/>
    </source>
</evidence>
<dbReference type="GO" id="GO:0004632">
    <property type="term" value="F:phosphopantothenate--cysteine ligase activity"/>
    <property type="evidence" value="ECO:0007669"/>
    <property type="project" value="UniProtKB-EC"/>
</dbReference>
<reference evidence="7" key="1">
    <citation type="submission" date="2019-07" db="EMBL/GenBank/DDBJ databases">
        <title>Complete genome sequences of three Mycoplasma sp. 1220 strains.</title>
        <authorList>
            <person name="Grozner D."/>
            <person name="Forro B."/>
            <person name="Kovacs A.B."/>
            <person name="Marton S."/>
            <person name="Banyai K."/>
            <person name="Kreizinger Z."/>
            <person name="Sulyok K.M."/>
            <person name="Gyuranecz M."/>
        </authorList>
    </citation>
    <scope>NUCLEOTIDE SEQUENCE [LARGE SCALE GENOMIC DNA]</scope>
    <source>
        <strain evidence="7">MYCAV93</strain>
    </source>
</reference>
<dbReference type="UniPathway" id="UPA00241">
    <property type="reaction ID" value="UER00353"/>
</dbReference>
<dbReference type="EC" id="6.3.2.5" evidence="3"/>
<dbReference type="GO" id="GO:0010181">
    <property type="term" value="F:FMN binding"/>
    <property type="evidence" value="ECO:0007669"/>
    <property type="project" value="InterPro"/>
</dbReference>
<evidence type="ECO:0000259" key="5">
    <source>
        <dbReference type="Pfam" id="PF04127"/>
    </source>
</evidence>
<dbReference type="InterPro" id="IPR005252">
    <property type="entry name" value="CoaBC"/>
</dbReference>
<dbReference type="EC" id="4.1.1.36" evidence="3"/>
<comment type="catalytic activity">
    <reaction evidence="3">
        <text>N-[(R)-4-phosphopantothenoyl]-L-cysteine + H(+) = (R)-4'-phosphopantetheine + CO2</text>
        <dbReference type="Rhea" id="RHEA:16793"/>
        <dbReference type="ChEBI" id="CHEBI:15378"/>
        <dbReference type="ChEBI" id="CHEBI:16526"/>
        <dbReference type="ChEBI" id="CHEBI:59458"/>
        <dbReference type="ChEBI" id="CHEBI:61723"/>
        <dbReference type="EC" id="4.1.1.36"/>
    </reaction>
</comment>
<dbReference type="GO" id="GO:0004633">
    <property type="term" value="F:phosphopantothenoylcysteine decarboxylase activity"/>
    <property type="evidence" value="ECO:0007669"/>
    <property type="project" value="UniProtKB-EC"/>
</dbReference>
<dbReference type="GO" id="GO:0015937">
    <property type="term" value="P:coenzyme A biosynthetic process"/>
    <property type="evidence" value="ECO:0007669"/>
    <property type="project" value="UniProtKB-UniPathway"/>
</dbReference>
<keyword evidence="3" id="KW-0288">FMN</keyword>
<sequence length="375" mass="42514">MKILILSSASIALKKTNELIKIFSQNGHEVKYCLTNNALKMNLVELNENYVDDDNYSELTTKHIQLAKWADKIIVYPATFNTINKLANGITDNFVMSILSLGFFNKTIICPAMNFRMFDNEILQSNIIRLKKLGVTFVGPEYGKLYCGDEGYGRVVEVKDLFNFVTKKPIKKLLITLGYTEVKLDDVRTVSVRSSGKMGLSLINELKYFFDLTVINSNLPELNKYINNDIKIINVSTVEQYFNAVKENIESQDIYLSVAAVSDLIFDKFDGKIKKDTTINFTYKIGIDVLKWVSETYPEKIKIGFALESSKNLENGLKKLSGKNLDMLILNSKEALNSSLTSGFILTKNNNIEFDNLTKEELSSKIASEIKIWSK</sequence>
<name>A0A5B8JFY0_9MOLU</name>
<dbReference type="SUPFAM" id="SSF102645">
    <property type="entry name" value="CoaB-like"/>
    <property type="match status" value="1"/>
</dbReference>
<feature type="domain" description="Flavoprotein" evidence="4">
    <location>
        <begin position="1"/>
        <end position="161"/>
    </location>
</feature>
<keyword evidence="2 3" id="KW-0456">Lyase</keyword>
<evidence type="ECO:0000313" key="6">
    <source>
        <dbReference type="EMBL" id="QDY88113.1"/>
    </source>
</evidence>
<dbReference type="OrthoDB" id="9802554at2"/>
<dbReference type="Gene3D" id="3.40.50.1950">
    <property type="entry name" value="Flavin prenyltransferase-like"/>
    <property type="match status" value="1"/>
</dbReference>
<dbReference type="InterPro" id="IPR036551">
    <property type="entry name" value="Flavin_trans-like"/>
</dbReference>